<comment type="cofactor">
    <cofactor evidence="8">
        <name>Zn(2+)</name>
        <dbReference type="ChEBI" id="CHEBI:29105"/>
    </cofactor>
    <text evidence="8">Binds 1 zinc ion per subunit.</text>
</comment>
<keyword evidence="2 8" id="KW-0479">Metal-binding</keyword>
<evidence type="ECO:0000256" key="1">
    <source>
        <dbReference type="ARBA" id="ARBA00022670"/>
    </source>
</evidence>
<dbReference type="WBParaSite" id="ACOC_0001309901-mRNA-1">
    <property type="protein sequence ID" value="ACOC_0001309901-mRNA-1"/>
    <property type="gene ID" value="ACOC_0001309901"/>
</dbReference>
<evidence type="ECO:0000256" key="4">
    <source>
        <dbReference type="ARBA" id="ARBA00022833"/>
    </source>
</evidence>
<dbReference type="GO" id="GO:0004222">
    <property type="term" value="F:metalloendopeptidase activity"/>
    <property type="evidence" value="ECO:0007669"/>
    <property type="project" value="UniProtKB-UniRule"/>
</dbReference>
<evidence type="ECO:0000259" key="9">
    <source>
        <dbReference type="PROSITE" id="PS51864"/>
    </source>
</evidence>
<feature type="domain" description="Peptidase M12A" evidence="9">
    <location>
        <begin position="1"/>
        <end position="178"/>
    </location>
</feature>
<dbReference type="EC" id="3.4.24.-" evidence="8"/>
<dbReference type="PROSITE" id="PS51864">
    <property type="entry name" value="ASTACIN"/>
    <property type="match status" value="1"/>
</dbReference>
<name>A0A0R3Q209_ANGCS</name>
<evidence type="ECO:0000313" key="11">
    <source>
        <dbReference type="Proteomes" id="UP000267027"/>
    </source>
</evidence>
<proteinExistence type="predicted"/>
<dbReference type="InterPro" id="IPR006026">
    <property type="entry name" value="Peptidase_Metallo"/>
</dbReference>
<evidence type="ECO:0000256" key="3">
    <source>
        <dbReference type="ARBA" id="ARBA00022801"/>
    </source>
</evidence>
<dbReference type="AlphaFoldDB" id="A0A0R3Q209"/>
<reference evidence="10 11" key="2">
    <citation type="submission" date="2018-11" db="EMBL/GenBank/DDBJ databases">
        <authorList>
            <consortium name="Pathogen Informatics"/>
        </authorList>
    </citation>
    <scope>NUCLEOTIDE SEQUENCE [LARGE SCALE GENOMIC DNA]</scope>
    <source>
        <strain evidence="10 11">Costa Rica</strain>
    </source>
</reference>
<dbReference type="PANTHER" id="PTHR10127:SF780">
    <property type="entry name" value="METALLOENDOPEPTIDASE"/>
    <property type="match status" value="1"/>
</dbReference>
<accession>A0A0R3Q209</accession>
<dbReference type="GO" id="GO:0008270">
    <property type="term" value="F:zinc ion binding"/>
    <property type="evidence" value="ECO:0007669"/>
    <property type="project" value="InterPro"/>
</dbReference>
<keyword evidence="1 8" id="KW-0645">Protease</keyword>
<keyword evidence="11" id="KW-1185">Reference proteome</keyword>
<dbReference type="OrthoDB" id="291007at2759"/>
<dbReference type="InterPro" id="IPR024079">
    <property type="entry name" value="MetalloPept_cat_dom_sf"/>
</dbReference>
<dbReference type="Pfam" id="PF01400">
    <property type="entry name" value="Astacin"/>
    <property type="match status" value="1"/>
</dbReference>
<dbReference type="STRING" id="334426.A0A0R3Q209"/>
<gene>
    <name evidence="10" type="ORF">ACOC_LOCUS13100</name>
</gene>
<dbReference type="Gene3D" id="3.40.390.10">
    <property type="entry name" value="Collagenase (Catalytic Domain)"/>
    <property type="match status" value="1"/>
</dbReference>
<evidence type="ECO:0000256" key="7">
    <source>
        <dbReference type="PROSITE-ProRule" id="PRU01211"/>
    </source>
</evidence>
<comment type="caution">
    <text evidence="7">Lacks conserved residue(s) required for the propagation of feature annotation.</text>
</comment>
<evidence type="ECO:0000256" key="5">
    <source>
        <dbReference type="ARBA" id="ARBA00023049"/>
    </source>
</evidence>
<dbReference type="EMBL" id="UYYA01005487">
    <property type="protein sequence ID" value="VDM64685.1"/>
    <property type="molecule type" value="Genomic_DNA"/>
</dbReference>
<keyword evidence="3 8" id="KW-0378">Hydrolase</keyword>
<sequence length="178" mass="20418">MRTYQLLTAVAVVTHYEIIDSVTKTRDFFYGRERDQIENGSRVSTSGHNFFVLKETLTKELGSPEEQPDAVTQDKNVVVREGGCRSVVGRLRGNQFLSLDKGCQERNAVHDICHALGLLNTINRFDRDSYIQIVARNMKSSFLRDFTKVHPTYAEVYLLTYDYGSVLRYNEQAYIYGS</sequence>
<keyword evidence="5 8" id="KW-0482">Metalloprotease</keyword>
<reference evidence="12" key="1">
    <citation type="submission" date="2017-02" db="UniProtKB">
        <authorList>
            <consortium name="WormBaseParasite"/>
        </authorList>
    </citation>
    <scope>IDENTIFICATION</scope>
</reference>
<dbReference type="GO" id="GO:0006508">
    <property type="term" value="P:proteolysis"/>
    <property type="evidence" value="ECO:0007669"/>
    <property type="project" value="UniProtKB-KW"/>
</dbReference>
<dbReference type="Proteomes" id="UP000267027">
    <property type="component" value="Unassembled WGS sequence"/>
</dbReference>
<dbReference type="PRINTS" id="PR00480">
    <property type="entry name" value="ASTACIN"/>
</dbReference>
<dbReference type="PANTHER" id="PTHR10127">
    <property type="entry name" value="DISCOIDIN, CUB, EGF, LAMININ , AND ZINC METALLOPROTEASE DOMAIN CONTAINING"/>
    <property type="match status" value="1"/>
</dbReference>
<dbReference type="SMART" id="SM00235">
    <property type="entry name" value="ZnMc"/>
    <property type="match status" value="1"/>
</dbReference>
<keyword evidence="6" id="KW-1015">Disulfide bond</keyword>
<evidence type="ECO:0000313" key="10">
    <source>
        <dbReference type="EMBL" id="VDM64685.1"/>
    </source>
</evidence>
<evidence type="ECO:0000256" key="2">
    <source>
        <dbReference type="ARBA" id="ARBA00022723"/>
    </source>
</evidence>
<dbReference type="InterPro" id="IPR001506">
    <property type="entry name" value="Peptidase_M12A"/>
</dbReference>
<keyword evidence="4 8" id="KW-0862">Zinc</keyword>
<dbReference type="SUPFAM" id="SSF55486">
    <property type="entry name" value="Metalloproteases ('zincins'), catalytic domain"/>
    <property type="match status" value="1"/>
</dbReference>
<organism evidence="12">
    <name type="scientific">Angiostrongylus costaricensis</name>
    <name type="common">Nematode worm</name>
    <dbReference type="NCBI Taxonomy" id="334426"/>
    <lineage>
        <taxon>Eukaryota</taxon>
        <taxon>Metazoa</taxon>
        <taxon>Ecdysozoa</taxon>
        <taxon>Nematoda</taxon>
        <taxon>Chromadorea</taxon>
        <taxon>Rhabditida</taxon>
        <taxon>Rhabditina</taxon>
        <taxon>Rhabditomorpha</taxon>
        <taxon>Strongyloidea</taxon>
        <taxon>Metastrongylidae</taxon>
        <taxon>Angiostrongylus</taxon>
    </lineage>
</organism>
<evidence type="ECO:0000313" key="12">
    <source>
        <dbReference type="WBParaSite" id="ACOC_0001309901-mRNA-1"/>
    </source>
</evidence>
<evidence type="ECO:0000256" key="6">
    <source>
        <dbReference type="ARBA" id="ARBA00023157"/>
    </source>
</evidence>
<evidence type="ECO:0000256" key="8">
    <source>
        <dbReference type="RuleBase" id="RU361183"/>
    </source>
</evidence>
<protein>
    <recommendedName>
        <fullName evidence="8">Metalloendopeptidase</fullName>
        <ecNumber evidence="8">3.4.24.-</ecNumber>
    </recommendedName>
</protein>